<evidence type="ECO:0000313" key="2">
    <source>
        <dbReference type="EMBL" id="KAG0294881.1"/>
    </source>
</evidence>
<feature type="region of interest" description="Disordered" evidence="1">
    <location>
        <begin position="1"/>
        <end position="51"/>
    </location>
</feature>
<evidence type="ECO:0000256" key="1">
    <source>
        <dbReference type="SAM" id="MobiDB-lite"/>
    </source>
</evidence>
<evidence type="ECO:0000313" key="3">
    <source>
        <dbReference type="Proteomes" id="UP001194696"/>
    </source>
</evidence>
<organism evidence="2 3">
    <name type="scientific">Linnemannia gamsii</name>
    <dbReference type="NCBI Taxonomy" id="64522"/>
    <lineage>
        <taxon>Eukaryota</taxon>
        <taxon>Fungi</taxon>
        <taxon>Fungi incertae sedis</taxon>
        <taxon>Mucoromycota</taxon>
        <taxon>Mortierellomycotina</taxon>
        <taxon>Mortierellomycetes</taxon>
        <taxon>Mortierellales</taxon>
        <taxon>Mortierellaceae</taxon>
        <taxon>Linnemannia</taxon>
    </lineage>
</organism>
<feature type="compositionally biased region" description="Basic and acidic residues" evidence="1">
    <location>
        <begin position="35"/>
        <end position="45"/>
    </location>
</feature>
<keyword evidence="3" id="KW-1185">Reference proteome</keyword>
<feature type="compositionally biased region" description="Gly residues" evidence="1">
    <location>
        <begin position="21"/>
        <end position="31"/>
    </location>
</feature>
<sequence length="120" mass="12343">MLHSAGSVPPSPLPTPSEVTGAGGLGVGLGDGVAETEKRPEEHFPDSTTMGSLTIAARHTTATGTSSTGTTVADSGGVAEFERAEGCLHESNFHLPLYSFGGGLGFDTQWSLRAIPDWFP</sequence>
<name>A0ABQ7KD16_9FUNG</name>
<dbReference type="Proteomes" id="UP001194696">
    <property type="component" value="Unassembled WGS sequence"/>
</dbReference>
<dbReference type="EMBL" id="JAAAIM010000103">
    <property type="protein sequence ID" value="KAG0294881.1"/>
    <property type="molecule type" value="Genomic_DNA"/>
</dbReference>
<feature type="non-terminal residue" evidence="2">
    <location>
        <position position="120"/>
    </location>
</feature>
<reference evidence="2 3" key="1">
    <citation type="journal article" date="2020" name="Fungal Divers.">
        <title>Resolving the Mortierellaceae phylogeny through synthesis of multi-gene phylogenetics and phylogenomics.</title>
        <authorList>
            <person name="Vandepol N."/>
            <person name="Liber J."/>
            <person name="Desiro A."/>
            <person name="Na H."/>
            <person name="Kennedy M."/>
            <person name="Barry K."/>
            <person name="Grigoriev I.V."/>
            <person name="Miller A.N."/>
            <person name="O'Donnell K."/>
            <person name="Stajich J.E."/>
            <person name="Bonito G."/>
        </authorList>
    </citation>
    <scope>NUCLEOTIDE SEQUENCE [LARGE SCALE GENOMIC DNA]</scope>
    <source>
        <strain evidence="2 3">AD045</strain>
    </source>
</reference>
<gene>
    <name evidence="2" type="ORF">BGZ96_000292</name>
</gene>
<comment type="caution">
    <text evidence="2">The sequence shown here is derived from an EMBL/GenBank/DDBJ whole genome shotgun (WGS) entry which is preliminary data.</text>
</comment>
<protein>
    <submittedName>
        <fullName evidence="2">Uncharacterized protein</fullName>
    </submittedName>
</protein>
<accession>A0ABQ7KD16</accession>
<proteinExistence type="predicted"/>